<proteinExistence type="predicted"/>
<feature type="domain" description="N-acetyltransferase" evidence="1">
    <location>
        <begin position="134"/>
        <end position="270"/>
    </location>
</feature>
<evidence type="ECO:0000313" key="2">
    <source>
        <dbReference type="EMBL" id="MBE4907525.1"/>
    </source>
</evidence>
<accession>A0ABR9QGA2</accession>
<dbReference type="Proteomes" id="UP001516662">
    <property type="component" value="Unassembled WGS sequence"/>
</dbReference>
<dbReference type="EMBL" id="JADCLJ010000011">
    <property type="protein sequence ID" value="MBE4907525.1"/>
    <property type="molecule type" value="Genomic_DNA"/>
</dbReference>
<comment type="caution">
    <text evidence="2">The sequence shown here is derived from an EMBL/GenBank/DDBJ whole genome shotgun (WGS) entry which is preliminary data.</text>
</comment>
<dbReference type="InterPro" id="IPR000182">
    <property type="entry name" value="GNAT_dom"/>
</dbReference>
<dbReference type="RefSeq" id="WP_193535004.1">
    <property type="nucleotide sequence ID" value="NZ_JADCLJ010000011.1"/>
</dbReference>
<dbReference type="InterPro" id="IPR027365">
    <property type="entry name" value="GNAT_acetyltra_YdfB-like"/>
</dbReference>
<dbReference type="PROSITE" id="PS51186">
    <property type="entry name" value="GNAT"/>
    <property type="match status" value="1"/>
</dbReference>
<reference evidence="2 3" key="1">
    <citation type="submission" date="2020-10" db="EMBL/GenBank/DDBJ databases">
        <title>Bacillus sp. HD4P25, an endophyte from a halophyte.</title>
        <authorList>
            <person name="Sun J.-Q."/>
        </authorList>
    </citation>
    <scope>NUCLEOTIDE SEQUENCE [LARGE SCALE GENOMIC DNA]</scope>
    <source>
        <strain evidence="2 3">YIM 93174</strain>
    </source>
</reference>
<dbReference type="Pfam" id="PF12746">
    <property type="entry name" value="GNAT_acetyltran"/>
    <property type="match status" value="1"/>
</dbReference>
<gene>
    <name evidence="2" type="ORF">IMZ08_05535</name>
</gene>
<dbReference type="Gene3D" id="3.40.630.30">
    <property type="match status" value="1"/>
</dbReference>
<keyword evidence="3" id="KW-1185">Reference proteome</keyword>
<evidence type="ECO:0000259" key="1">
    <source>
        <dbReference type="PROSITE" id="PS51186"/>
    </source>
</evidence>
<evidence type="ECO:0000313" key="3">
    <source>
        <dbReference type="Proteomes" id="UP001516662"/>
    </source>
</evidence>
<name>A0ABR9QGA2_9BACI</name>
<protein>
    <submittedName>
        <fullName evidence="2">GNAT family N-acetyltransferase</fullName>
    </submittedName>
</protein>
<organism evidence="2 3">
    <name type="scientific">Litchfieldia luteola</name>
    <dbReference type="NCBI Taxonomy" id="682179"/>
    <lineage>
        <taxon>Bacteria</taxon>
        <taxon>Bacillati</taxon>
        <taxon>Bacillota</taxon>
        <taxon>Bacilli</taxon>
        <taxon>Bacillales</taxon>
        <taxon>Bacillaceae</taxon>
        <taxon>Litchfieldia</taxon>
    </lineage>
</organism>
<dbReference type="InterPro" id="IPR016181">
    <property type="entry name" value="Acyl_CoA_acyltransferase"/>
</dbReference>
<dbReference type="SUPFAM" id="SSF55729">
    <property type="entry name" value="Acyl-CoA N-acyltransferases (Nat)"/>
    <property type="match status" value="1"/>
</dbReference>
<sequence length="270" mass="30916">MIRRLSQNDHEQCFALLKRQPAENLFLIGDIEAFGYDQEFQKVWGEFNGKGELIAVLLRYEENFIPYAISKFNAQAFAEIMDQEATYSMMSGLKEITEQIEPYIKMKRLKRKRQFYYAKCTELSSDTTHDIDMSTVLQAVPDDAEELVTLLRAIPEFNESHTTVESKRRGLEKGVSRSFFIRENGKMVSTASTTAENTLSAMVVGVATLEDYKKKGYASKCMVKLCKQLLAENKELCLFYDNPAAGAIYKRIGFKDIGLWMMNSYEDLEG</sequence>